<dbReference type="InterPro" id="IPR053151">
    <property type="entry name" value="RNase_H-like"/>
</dbReference>
<accession>A0ABR2QB04</accession>
<evidence type="ECO:0000313" key="1">
    <source>
        <dbReference type="EMBL" id="KAK8997808.1"/>
    </source>
</evidence>
<keyword evidence="2" id="KW-1185">Reference proteome</keyword>
<organism evidence="1 2">
    <name type="scientific">Hibiscus sabdariffa</name>
    <name type="common">roselle</name>
    <dbReference type="NCBI Taxonomy" id="183260"/>
    <lineage>
        <taxon>Eukaryota</taxon>
        <taxon>Viridiplantae</taxon>
        <taxon>Streptophyta</taxon>
        <taxon>Embryophyta</taxon>
        <taxon>Tracheophyta</taxon>
        <taxon>Spermatophyta</taxon>
        <taxon>Magnoliopsida</taxon>
        <taxon>eudicotyledons</taxon>
        <taxon>Gunneridae</taxon>
        <taxon>Pentapetalae</taxon>
        <taxon>rosids</taxon>
        <taxon>malvids</taxon>
        <taxon>Malvales</taxon>
        <taxon>Malvaceae</taxon>
        <taxon>Malvoideae</taxon>
        <taxon>Hibiscus</taxon>
    </lineage>
</organism>
<dbReference type="InterPro" id="IPR044730">
    <property type="entry name" value="RNase_H-like_dom_plant"/>
</dbReference>
<dbReference type="PANTHER" id="PTHR47723">
    <property type="entry name" value="OS05G0353850 PROTEIN"/>
    <property type="match status" value="1"/>
</dbReference>
<dbReference type="Proteomes" id="UP001396334">
    <property type="component" value="Unassembled WGS sequence"/>
</dbReference>
<evidence type="ECO:0000313" key="2">
    <source>
        <dbReference type="Proteomes" id="UP001396334"/>
    </source>
</evidence>
<dbReference type="PANTHER" id="PTHR47723:SF19">
    <property type="entry name" value="POLYNUCLEOTIDYL TRANSFERASE, RIBONUCLEASE H-LIKE SUPERFAMILY PROTEIN"/>
    <property type="match status" value="1"/>
</dbReference>
<reference evidence="1 2" key="1">
    <citation type="journal article" date="2024" name="G3 (Bethesda)">
        <title>Genome assembly of Hibiscus sabdariffa L. provides insights into metabolisms of medicinal natural products.</title>
        <authorList>
            <person name="Kim T."/>
        </authorList>
    </citation>
    <scope>NUCLEOTIDE SEQUENCE [LARGE SCALE GENOMIC DNA]</scope>
    <source>
        <strain evidence="1">TK-2024</strain>
        <tissue evidence="1">Old leaves</tissue>
    </source>
</reference>
<gene>
    <name evidence="1" type="ORF">V6N11_012346</name>
</gene>
<evidence type="ECO:0008006" key="3">
    <source>
        <dbReference type="Google" id="ProtNLM"/>
    </source>
</evidence>
<protein>
    <recommendedName>
        <fullName evidence="3">RNase H type-1 domain-containing protein</fullName>
    </recommendedName>
</protein>
<dbReference type="EMBL" id="JBBPBN010000042">
    <property type="protein sequence ID" value="KAK8997808.1"/>
    <property type="molecule type" value="Genomic_DNA"/>
</dbReference>
<comment type="caution">
    <text evidence="1">The sequence shown here is derived from an EMBL/GenBank/DDBJ whole genome shotgun (WGS) entry which is preliminary data.</text>
</comment>
<proteinExistence type="predicted"/>
<dbReference type="CDD" id="cd06222">
    <property type="entry name" value="RNase_H_like"/>
    <property type="match status" value="1"/>
</dbReference>
<name>A0ABR2QB04_9ROSI</name>
<sequence length="133" mass="15019">MVKAIAFVPVASLRDMNHPQQLSTWLKPAREWCKVNIDGGRRLQDGFATCGGVIRDYGHWISGFTKFIRVCSIVEELSRRNWVITFSHVRHKGNCVADRMACLAVTDDFDVRVFDVPLPMVEGLVLLEMGDPS</sequence>